<feature type="compositionally biased region" description="Basic and acidic residues" evidence="3">
    <location>
        <begin position="1391"/>
        <end position="1401"/>
    </location>
</feature>
<feature type="compositionally biased region" description="Pro residues" evidence="3">
    <location>
        <begin position="1480"/>
        <end position="1489"/>
    </location>
</feature>
<feature type="repeat" description="RCC1" evidence="2">
    <location>
        <begin position="289"/>
        <end position="352"/>
    </location>
</feature>
<feature type="compositionally biased region" description="Low complexity" evidence="3">
    <location>
        <begin position="1436"/>
        <end position="1449"/>
    </location>
</feature>
<dbReference type="OrthoDB" id="1893551at2759"/>
<dbReference type="Gene3D" id="3.30.710.10">
    <property type="entry name" value="Potassium Channel Kv1.1, Chain A"/>
    <property type="match status" value="2"/>
</dbReference>
<feature type="repeat" description="RCC1" evidence="2">
    <location>
        <begin position="239"/>
        <end position="288"/>
    </location>
</feature>
<feature type="repeat" description="RCC1" evidence="2">
    <location>
        <begin position="165"/>
        <end position="236"/>
    </location>
</feature>
<dbReference type="InterPro" id="IPR009091">
    <property type="entry name" value="RCC1/BLIP-II"/>
</dbReference>
<dbReference type="InterPro" id="IPR000408">
    <property type="entry name" value="Reg_chr_condens"/>
</dbReference>
<dbReference type="SUPFAM" id="SSF50985">
    <property type="entry name" value="RCC1/BLIP-II"/>
    <property type="match status" value="1"/>
</dbReference>
<dbReference type="InterPro" id="IPR036770">
    <property type="entry name" value="Ankyrin_rpt-contain_sf"/>
</dbReference>
<feature type="compositionally biased region" description="Polar residues" evidence="3">
    <location>
        <begin position="1450"/>
        <end position="1461"/>
    </location>
</feature>
<dbReference type="InterPro" id="IPR051625">
    <property type="entry name" value="Signaling_Regulatory_Domain"/>
</dbReference>
<feature type="region of interest" description="Disordered" evidence="3">
    <location>
        <begin position="1391"/>
        <end position="1489"/>
    </location>
</feature>
<feature type="region of interest" description="Disordered" evidence="3">
    <location>
        <begin position="24"/>
        <end position="56"/>
    </location>
</feature>
<sequence length="1489" mass="163181">MTLLHDYFNTRNLQAFQRLLDGSADRGTSANGGMSSTPTGSSYNAPGGGGRSWNRPSAMTSSFQVNAKDWLGRTALHLACSSLESIEYTRALLKHPNIDVNLSDSESHWTPLHRALYAANLPAALLLLQRNDIDASAKDLEGYTAFDLYNSTVNATKPDAGATTTELYTWGVNMNPRNATLGTGDENDRSHAENTMFKPKEAPEIVAAKPLVQRLTPLQVRDVQMSKLHTVVVTSEAEGNLRLCGFGSGGRLGPGSHTQYALNPLPGFTQTVLRVALGQDHTLVLTKSGEVYSWGLNRFSQLGYVVEVSGTSMGRHEEPIQNTPKRVVGLLRKEIVRGIAASRIASACWTNETLFTWGKNMGQLGYDKNAQPIQVLPRPVTKFSHPVIDVSMSDTVLVALLVTHHVECIWNDRQCKISFPMHAFPTGIQPYRPPQSIKDAGISKVTCCNDSFAALSFNGEVFTFSAPVTSPEGAYDSRTGPLFKPQRVWALRKKFSAVRDVALGTDGSIIICTESGHVFVRTRNVTKGQAFSGKSFKFERVPYLQRVVRVCANSTGGFGAVKVNYTPKPIVVKGNFIAQDLKNVQPYLHYYRSKEEKELADLSVDAGLDLDLGLVSPGRKTPRTGVRTRSHSVGDLAMSLHYDDEPDVGIEQDISSFMELSDVLVSESRVRKASGGHVAYNGSRLPFDADTLLQLHPSSVILPVHSVILASRSKVLQGLLSSQKPIQDSRHPISLQFLPSKPGPGFGVGTVTCLQVKGCHPLTMLIFLRYLYSDELIAVWDRRIGSAPMVDTQLAIHGIGSNRIKEELQHLASMFELPALTYALEPPVKREPAPTMTEDLHWLFNGAQSSQSRKGLPAALQPDVIIQLKDKDVYTHSVVLRARSPLLADFFQLEDWTIKRWTAHNTVSLDLRHLKWHPMQFVIEFLCCGGDEDMFYKLDFINTVDDLLTFMFDVLAGANELLLDRLILLCSSVILNFTSISNACFVLSDATYYHSPQLMERLQNFMAVNLESLLESRLLDDIPYALVKQLSRYIKERQTEKSPFSRSDIFVNEMLIKHADWLKDIDIPQTIVRTVNAASFRRDPSGAGNLKISPPAPARTPQRPSHAKEVVIISSSPMLRRPPSDDDIFMMDEPETPAEVLGSTPTPSPAPLPRPMWKPQSSQRVDMKAVMAEAATMSHASSSRQQKPNQGTTGSSTTPSRTPSFDPSRPPYPFDGSGTPTKGTSRSSGPAWRSTSTTTPGSSSAFPALSSTPPTQSSMSQARDSPRPTLPLRTPHSVPAPATPDRQPSAPGLGPVINPSKQPKPSSTRSVSGGKAWTQPPVEPVVVRSTAHAGSSSGAVSFLDIQQSQQSQHATPTKDKRSLREIQEEEASLQAEADFLKWWTAEEERLKQEQEALERFQESLNRPSGGGGQPGAGGKKRGQGQRGRPPKEGKGKQQQQQQHGSGPSQVATEANTSTATQERTDTGPKPPRRHPRKPKPIPPKGPANT</sequence>
<proteinExistence type="predicted"/>
<dbReference type="SMART" id="SM00248">
    <property type="entry name" value="ANK"/>
    <property type="match status" value="2"/>
</dbReference>
<evidence type="ECO:0000313" key="6">
    <source>
        <dbReference type="Proteomes" id="UP000284842"/>
    </source>
</evidence>
<feature type="compositionally biased region" description="Pro residues" evidence="3">
    <location>
        <begin position="1146"/>
        <end position="1156"/>
    </location>
</feature>
<dbReference type="Gene3D" id="1.25.40.20">
    <property type="entry name" value="Ankyrin repeat-containing domain"/>
    <property type="match status" value="1"/>
</dbReference>
<dbReference type="STRING" id="181874.A0A409YEZ7"/>
<dbReference type="Pfam" id="PF13540">
    <property type="entry name" value="RCC1_2"/>
    <property type="match status" value="1"/>
</dbReference>
<gene>
    <name evidence="5" type="ORF">CVT24_005881</name>
</gene>
<feature type="compositionally biased region" description="Gly residues" evidence="3">
    <location>
        <begin position="1408"/>
        <end position="1417"/>
    </location>
</feature>
<dbReference type="SUPFAM" id="SSF54695">
    <property type="entry name" value="POZ domain"/>
    <property type="match status" value="1"/>
</dbReference>
<evidence type="ECO:0000256" key="3">
    <source>
        <dbReference type="SAM" id="MobiDB-lite"/>
    </source>
</evidence>
<feature type="compositionally biased region" description="Polar residues" evidence="3">
    <location>
        <begin position="1332"/>
        <end position="1355"/>
    </location>
</feature>
<feature type="compositionally biased region" description="Basic residues" evidence="3">
    <location>
        <begin position="1470"/>
        <end position="1479"/>
    </location>
</feature>
<feature type="compositionally biased region" description="Polar residues" evidence="3">
    <location>
        <begin position="26"/>
        <end position="44"/>
    </location>
</feature>
<dbReference type="InParanoid" id="A0A409YEZ7"/>
<evidence type="ECO:0000313" key="5">
    <source>
        <dbReference type="EMBL" id="PPR01555.1"/>
    </source>
</evidence>
<keyword evidence="6" id="KW-1185">Reference proteome</keyword>
<dbReference type="Gene3D" id="2.130.10.30">
    <property type="entry name" value="Regulator of chromosome condensation 1/beta-lactamase-inhibitor protein II"/>
    <property type="match status" value="1"/>
</dbReference>
<feature type="compositionally biased region" description="Basic and acidic residues" evidence="3">
    <location>
        <begin position="1356"/>
        <end position="1366"/>
    </location>
</feature>
<dbReference type="InterPro" id="IPR000210">
    <property type="entry name" value="BTB/POZ_dom"/>
</dbReference>
<dbReference type="PANTHER" id="PTHR22872">
    <property type="entry name" value="BTK-BINDING PROTEIN-RELATED"/>
    <property type="match status" value="1"/>
</dbReference>
<dbReference type="FunCoup" id="A0A409YEZ7">
    <property type="interactions" value="88"/>
</dbReference>
<evidence type="ECO:0000256" key="1">
    <source>
        <dbReference type="ARBA" id="ARBA00022737"/>
    </source>
</evidence>
<organism evidence="5 6">
    <name type="scientific">Panaeolus cyanescens</name>
    <dbReference type="NCBI Taxonomy" id="181874"/>
    <lineage>
        <taxon>Eukaryota</taxon>
        <taxon>Fungi</taxon>
        <taxon>Dikarya</taxon>
        <taxon>Basidiomycota</taxon>
        <taxon>Agaricomycotina</taxon>
        <taxon>Agaricomycetes</taxon>
        <taxon>Agaricomycetidae</taxon>
        <taxon>Agaricales</taxon>
        <taxon>Agaricineae</taxon>
        <taxon>Galeropsidaceae</taxon>
        <taxon>Panaeolus</taxon>
    </lineage>
</organism>
<accession>A0A409YEZ7</accession>
<feature type="compositionally biased region" description="Low complexity" evidence="3">
    <location>
        <begin position="1234"/>
        <end position="1261"/>
    </location>
</feature>
<reference evidence="5 6" key="1">
    <citation type="journal article" date="2018" name="Evol. Lett.">
        <title>Horizontal gene cluster transfer increased hallucinogenic mushroom diversity.</title>
        <authorList>
            <person name="Reynolds H.T."/>
            <person name="Vijayakumar V."/>
            <person name="Gluck-Thaler E."/>
            <person name="Korotkin H.B."/>
            <person name="Matheny P.B."/>
            <person name="Slot J.C."/>
        </authorList>
    </citation>
    <scope>NUCLEOTIDE SEQUENCE [LARGE SCALE GENOMIC DNA]</scope>
    <source>
        <strain evidence="5 6">2629</strain>
    </source>
</reference>
<feature type="compositionally biased region" description="Polar residues" evidence="3">
    <location>
        <begin position="1299"/>
        <end position="1311"/>
    </location>
</feature>
<name>A0A409YEZ7_9AGAR</name>
<dbReference type="CDD" id="cd18186">
    <property type="entry name" value="BTB_POZ_ZBTB_KLHL-like"/>
    <property type="match status" value="2"/>
</dbReference>
<feature type="compositionally biased region" description="Polar residues" evidence="3">
    <location>
        <begin position="1178"/>
        <end position="1190"/>
    </location>
</feature>
<dbReference type="InterPro" id="IPR011333">
    <property type="entry name" value="SKP1/BTB/POZ_sf"/>
</dbReference>
<dbReference type="Proteomes" id="UP000284842">
    <property type="component" value="Unassembled WGS sequence"/>
</dbReference>
<dbReference type="SUPFAM" id="SSF48403">
    <property type="entry name" value="Ankyrin repeat"/>
    <property type="match status" value="1"/>
</dbReference>
<keyword evidence="1" id="KW-0677">Repeat</keyword>
<feature type="region of interest" description="Disordered" evidence="3">
    <location>
        <begin position="1136"/>
        <end position="1371"/>
    </location>
</feature>
<comment type="caution">
    <text evidence="5">The sequence shown here is derived from an EMBL/GenBank/DDBJ whole genome shotgun (WGS) entry which is preliminary data.</text>
</comment>
<dbReference type="InterPro" id="IPR002110">
    <property type="entry name" value="Ankyrin_rpt"/>
</dbReference>
<feature type="domain" description="BTB" evidence="4">
    <location>
        <begin position="862"/>
        <end position="926"/>
    </location>
</feature>
<evidence type="ECO:0000256" key="2">
    <source>
        <dbReference type="PROSITE-ProRule" id="PRU00235"/>
    </source>
</evidence>
<dbReference type="PROSITE" id="PS50012">
    <property type="entry name" value="RCC1_3"/>
    <property type="match status" value="3"/>
</dbReference>
<dbReference type="Pfam" id="PF12796">
    <property type="entry name" value="Ank_2"/>
    <property type="match status" value="1"/>
</dbReference>
<dbReference type="EMBL" id="NHTK01001238">
    <property type="protein sequence ID" value="PPR01555.1"/>
    <property type="molecule type" value="Genomic_DNA"/>
</dbReference>
<feature type="domain" description="BTB" evidence="4">
    <location>
        <begin position="689"/>
        <end position="776"/>
    </location>
</feature>
<dbReference type="PANTHER" id="PTHR22872:SF2">
    <property type="entry name" value="INHIBITOR OF BRUTON TYROSINE KINASE"/>
    <property type="match status" value="1"/>
</dbReference>
<feature type="region of interest" description="Disordered" evidence="3">
    <location>
        <begin position="1084"/>
        <end position="1107"/>
    </location>
</feature>
<protein>
    <recommendedName>
        <fullName evidence="4">BTB domain-containing protein</fullName>
    </recommendedName>
</protein>
<dbReference type="PROSITE" id="PS50097">
    <property type="entry name" value="BTB"/>
    <property type="match status" value="2"/>
</dbReference>
<evidence type="ECO:0000259" key="4">
    <source>
        <dbReference type="PROSITE" id="PS50097"/>
    </source>
</evidence>
<feature type="compositionally biased region" description="Low complexity" evidence="3">
    <location>
        <begin position="1191"/>
        <end position="1207"/>
    </location>
</feature>
<feature type="compositionally biased region" description="Polar residues" evidence="3">
    <location>
        <begin position="1218"/>
        <end position="1228"/>
    </location>
</feature>